<evidence type="ECO:0000313" key="13">
    <source>
        <dbReference type="EMBL" id="CRK93351.1"/>
    </source>
</evidence>
<evidence type="ECO:0000256" key="9">
    <source>
        <dbReference type="ARBA" id="ARBA00023274"/>
    </source>
</evidence>
<proteinExistence type="inferred from homology"/>
<gene>
    <name evidence="13" type="ORF">CLUMA_CG006892</name>
</gene>
<evidence type="ECO:0000256" key="2">
    <source>
        <dbReference type="ARBA" id="ARBA00006850"/>
    </source>
</evidence>
<keyword evidence="7" id="KW-0508">mRNA splicing</keyword>
<dbReference type="Pfam" id="PF01423">
    <property type="entry name" value="LSM"/>
    <property type="match status" value="1"/>
</dbReference>
<organism evidence="13 14">
    <name type="scientific">Clunio marinus</name>
    <dbReference type="NCBI Taxonomy" id="568069"/>
    <lineage>
        <taxon>Eukaryota</taxon>
        <taxon>Metazoa</taxon>
        <taxon>Ecdysozoa</taxon>
        <taxon>Arthropoda</taxon>
        <taxon>Hexapoda</taxon>
        <taxon>Insecta</taxon>
        <taxon>Pterygota</taxon>
        <taxon>Neoptera</taxon>
        <taxon>Endopterygota</taxon>
        <taxon>Diptera</taxon>
        <taxon>Nematocera</taxon>
        <taxon>Chironomoidea</taxon>
        <taxon>Chironomidae</taxon>
        <taxon>Clunio</taxon>
    </lineage>
</organism>
<dbReference type="PROSITE" id="PS52002">
    <property type="entry name" value="SM"/>
    <property type="match status" value="1"/>
</dbReference>
<evidence type="ECO:0000259" key="12">
    <source>
        <dbReference type="PROSITE" id="PS52002"/>
    </source>
</evidence>
<protein>
    <recommendedName>
        <fullName evidence="11">U6 snRNA-associated Sm-like protein LSm7</fullName>
    </recommendedName>
</protein>
<dbReference type="GO" id="GO:0000398">
    <property type="term" value="P:mRNA splicing, via spliceosome"/>
    <property type="evidence" value="ECO:0007669"/>
    <property type="project" value="InterPro"/>
</dbReference>
<dbReference type="FunFam" id="2.30.30.100:FF:000025">
    <property type="entry name" value="U6 snRNA-associated Sm-like protein LSm7"/>
    <property type="match status" value="1"/>
</dbReference>
<dbReference type="GO" id="GO:0005688">
    <property type="term" value="C:U6 snRNP"/>
    <property type="evidence" value="ECO:0007669"/>
    <property type="project" value="TreeGrafter"/>
</dbReference>
<comment type="similarity">
    <text evidence="2">Belongs to the snRNP Sm proteins family.</text>
</comment>
<dbReference type="InterPro" id="IPR017132">
    <property type="entry name" value="Lsm7"/>
</dbReference>
<keyword evidence="14" id="KW-1185">Reference proteome</keyword>
<evidence type="ECO:0000256" key="10">
    <source>
        <dbReference type="ARBA" id="ARBA00065431"/>
    </source>
</evidence>
<evidence type="ECO:0000256" key="3">
    <source>
        <dbReference type="ARBA" id="ARBA00022664"/>
    </source>
</evidence>
<evidence type="ECO:0000256" key="11">
    <source>
        <dbReference type="ARBA" id="ARBA00067761"/>
    </source>
</evidence>
<name>A0A1J1HZ21_9DIPT</name>
<keyword evidence="8" id="KW-0539">Nucleus</keyword>
<dbReference type="STRING" id="568069.A0A1J1HZ21"/>
<dbReference type="InterPro" id="IPR044641">
    <property type="entry name" value="Lsm7/SmG-like"/>
</dbReference>
<dbReference type="EMBL" id="CVRI01000037">
    <property type="protein sequence ID" value="CRK93351.1"/>
    <property type="molecule type" value="Genomic_DNA"/>
</dbReference>
<dbReference type="GO" id="GO:0071004">
    <property type="term" value="C:U2-type prespliceosome"/>
    <property type="evidence" value="ECO:0007669"/>
    <property type="project" value="TreeGrafter"/>
</dbReference>
<evidence type="ECO:0000256" key="4">
    <source>
        <dbReference type="ARBA" id="ARBA00022728"/>
    </source>
</evidence>
<dbReference type="SUPFAM" id="SSF50182">
    <property type="entry name" value="Sm-like ribonucleoproteins"/>
    <property type="match status" value="1"/>
</dbReference>
<keyword evidence="9" id="KW-0687">Ribonucleoprotein</keyword>
<dbReference type="InterPro" id="IPR001163">
    <property type="entry name" value="Sm_dom_euk/arc"/>
</dbReference>
<dbReference type="GO" id="GO:0097526">
    <property type="term" value="C:spliceosomal tri-snRNP complex"/>
    <property type="evidence" value="ECO:0007669"/>
    <property type="project" value="TreeGrafter"/>
</dbReference>
<dbReference type="OrthoDB" id="2146at2759"/>
<dbReference type="GO" id="GO:0071013">
    <property type="term" value="C:catalytic step 2 spliceosome"/>
    <property type="evidence" value="ECO:0007669"/>
    <property type="project" value="TreeGrafter"/>
</dbReference>
<keyword evidence="4" id="KW-0747">Spliceosome</keyword>
<dbReference type="Proteomes" id="UP000183832">
    <property type="component" value="Unassembled WGS sequence"/>
</dbReference>
<evidence type="ECO:0000256" key="1">
    <source>
        <dbReference type="ARBA" id="ARBA00004123"/>
    </source>
</evidence>
<feature type="domain" description="Sm" evidence="12">
    <location>
        <begin position="17"/>
        <end position="97"/>
    </location>
</feature>
<dbReference type="InterPro" id="IPR047575">
    <property type="entry name" value="Sm"/>
</dbReference>
<dbReference type="PIRSF" id="PIRSF037188">
    <property type="entry name" value="U6_snRNA_Lsm7"/>
    <property type="match status" value="1"/>
</dbReference>
<dbReference type="PANTHER" id="PTHR10553">
    <property type="entry name" value="SMALL NUCLEAR RIBONUCLEOPROTEIN"/>
    <property type="match status" value="1"/>
</dbReference>
<sequence length="109" mass="12305">MSDKKQNDGNKEKKRKESILDLSKYLEKHIRVKFAGGREASGILKGFDPLLNLVLDSTTEYLRDPDEPYKFSEDTRNLGLVVCRGTSVVLICPQDGMESIQNPFITQDA</sequence>
<keyword evidence="6" id="KW-0007">Acetylation</keyword>
<evidence type="ECO:0000256" key="7">
    <source>
        <dbReference type="ARBA" id="ARBA00023187"/>
    </source>
</evidence>
<keyword evidence="3" id="KW-0507">mRNA processing</keyword>
<comment type="subcellular location">
    <subcellularLocation>
        <location evidence="1">Nucleus</location>
    </subcellularLocation>
</comment>
<reference evidence="13 14" key="1">
    <citation type="submission" date="2015-04" db="EMBL/GenBank/DDBJ databases">
        <authorList>
            <person name="Syromyatnikov M.Y."/>
            <person name="Popov V.N."/>
        </authorList>
    </citation>
    <scope>NUCLEOTIDE SEQUENCE [LARGE SCALE GENOMIC DNA]</scope>
</reference>
<dbReference type="GO" id="GO:0005689">
    <property type="term" value="C:U12-type spliceosomal complex"/>
    <property type="evidence" value="ECO:0007669"/>
    <property type="project" value="TreeGrafter"/>
</dbReference>
<dbReference type="InterPro" id="IPR010920">
    <property type="entry name" value="LSM_dom_sf"/>
</dbReference>
<dbReference type="GO" id="GO:1990726">
    <property type="term" value="C:Lsm1-7-Pat1 complex"/>
    <property type="evidence" value="ECO:0007669"/>
    <property type="project" value="TreeGrafter"/>
</dbReference>
<keyword evidence="5" id="KW-0694">RNA-binding</keyword>
<dbReference type="SMART" id="SM00651">
    <property type="entry name" value="Sm"/>
    <property type="match status" value="1"/>
</dbReference>
<dbReference type="GO" id="GO:0000956">
    <property type="term" value="P:nuclear-transcribed mRNA catabolic process"/>
    <property type="evidence" value="ECO:0007669"/>
    <property type="project" value="InterPro"/>
</dbReference>
<accession>A0A1J1HZ21</accession>
<dbReference type="GO" id="GO:0003723">
    <property type="term" value="F:RNA binding"/>
    <property type="evidence" value="ECO:0007669"/>
    <property type="project" value="UniProtKB-KW"/>
</dbReference>
<evidence type="ECO:0000256" key="6">
    <source>
        <dbReference type="ARBA" id="ARBA00022990"/>
    </source>
</evidence>
<dbReference type="AlphaFoldDB" id="A0A1J1HZ21"/>
<comment type="subunit">
    <text evidence="10">Component of the precatalytic spliceosome (spliceosome B complex). Component of the U4/U6-U5 tri-snRNP complex, a building block of the precatalytic spliceosome (spliceosome B complex). The U4/U6-U5 tri-snRNP complex is composed of the U4, U6 and U5 snRNAs and at least PRPF3, PRPF4, PRPF6, PRPF8, PRPF31, SNRNP200, TXNL4A, SNRNP40, SNRPB, SNRPD1, SNRPD2, SNRPD3, SNRPE, SNRPF, SNRPG, DDX23, CD2BP2, PPIH, SNU13, EFTUD2, SART1 and USP39, plus LSM2, LSM3, LSM4, LSM5, LSM6, LSM7 and LSM8. LSM2, LSM3, LSM4, LSM5, LSM6, LSM7 and LSM8 form a heptameric, ring-shaped subcomplex (the LSM2-8 complex) that is part of the U4/U6-U5 tri-snRNP complex and the precatalytic spliceosome. Interacts with TACC1.</text>
</comment>
<evidence type="ECO:0000313" key="14">
    <source>
        <dbReference type="Proteomes" id="UP000183832"/>
    </source>
</evidence>
<dbReference type="PANTHER" id="PTHR10553:SF5">
    <property type="entry name" value="U6 SNRNA-ASSOCIATED SM-LIKE PROTEIN LSM7"/>
    <property type="match status" value="1"/>
</dbReference>
<evidence type="ECO:0000256" key="8">
    <source>
        <dbReference type="ARBA" id="ARBA00023242"/>
    </source>
</evidence>
<dbReference type="CDD" id="cd01729">
    <property type="entry name" value="LSm7"/>
    <property type="match status" value="1"/>
</dbReference>
<evidence type="ECO:0000256" key="5">
    <source>
        <dbReference type="ARBA" id="ARBA00022884"/>
    </source>
</evidence>
<dbReference type="Gene3D" id="2.30.30.100">
    <property type="match status" value="1"/>
</dbReference>